<dbReference type="PANTHER" id="PTHR11496:SF102">
    <property type="entry name" value="ALCOHOL DEHYDROGENASE 4"/>
    <property type="match status" value="1"/>
</dbReference>
<keyword evidence="2" id="KW-0560">Oxidoreductase</keyword>
<dbReference type="InterPro" id="IPR039697">
    <property type="entry name" value="Alcohol_dehydrogenase_Fe"/>
</dbReference>
<dbReference type="PROSITE" id="PS00913">
    <property type="entry name" value="ADH_IRON_1"/>
    <property type="match status" value="1"/>
</dbReference>
<feature type="domain" description="Alcohol dehydrogenase iron-type/glycerol dehydrogenase GldA" evidence="4">
    <location>
        <begin position="9"/>
        <end position="163"/>
    </location>
</feature>
<evidence type="ECO:0000259" key="4">
    <source>
        <dbReference type="Pfam" id="PF00465"/>
    </source>
</evidence>
<reference evidence="6 7" key="1">
    <citation type="submission" date="2021-06" db="EMBL/GenBank/DDBJ databases">
        <authorList>
            <person name="Sun Q."/>
            <person name="Li D."/>
        </authorList>
    </citation>
    <scope>NUCLEOTIDE SEQUENCE [LARGE SCALE GENOMIC DNA]</scope>
    <source>
        <strain evidence="6 7">MSJ-40</strain>
    </source>
</reference>
<evidence type="ECO:0000256" key="1">
    <source>
        <dbReference type="ARBA" id="ARBA00007358"/>
    </source>
</evidence>
<dbReference type="Pfam" id="PF25137">
    <property type="entry name" value="ADH_Fe_C"/>
    <property type="match status" value="1"/>
</dbReference>
<evidence type="ECO:0000256" key="3">
    <source>
        <dbReference type="ARBA" id="ARBA00023027"/>
    </source>
</evidence>
<dbReference type="EMBL" id="JAHLPM010000010">
    <property type="protein sequence ID" value="MBU5438875.1"/>
    <property type="molecule type" value="Genomic_DNA"/>
</dbReference>
<evidence type="ECO:0000256" key="2">
    <source>
        <dbReference type="ARBA" id="ARBA00023002"/>
    </source>
</evidence>
<protein>
    <submittedName>
        <fullName evidence="6">Iron-containing alcohol dehydrogenase</fullName>
    </submittedName>
</protein>
<keyword evidence="3" id="KW-0520">NAD</keyword>
<sequence>MQQFSIKPTIYFNRDSIDYLKEIEGNRALIVTDGVMEQLGFSDSVIKILGEKGIRSQVFSDIQPDPNIKMIVDGMRKMSEDFPDIVIALGGGSVIDTTKGILYAFWKMKSSKGEEFKKPTFIAIPSTSGTGSEVTSFSVIKIGEEKLALVDEWMIPDIAILDPIFVESVPSKITADTGIDVLCHALEAYVSTDASDFTDALAEKTIKIVFDYLLDAYRDGSNKEAREKMHNASCMAGMAFTNASLGINHSLAHALGGIFHIPHGRANALLLPYVVAYNADLEGGAKNVAAKKYAYLAELLHLPSSTPAEGTRNLIAAIRVLKEKMNMPNGICDVNIENEAFERQIDNLTTLALNDSCTITNPRQPSREEVKRIYRDTFQGK</sequence>
<dbReference type="InterPro" id="IPR001670">
    <property type="entry name" value="ADH_Fe/GldA"/>
</dbReference>
<dbReference type="InterPro" id="IPR018211">
    <property type="entry name" value="ADH_Fe_CS"/>
</dbReference>
<name>A0ABS6E7H7_9FIRM</name>
<comment type="similarity">
    <text evidence="1">Belongs to the iron-containing alcohol dehydrogenase family.</text>
</comment>
<evidence type="ECO:0000313" key="6">
    <source>
        <dbReference type="EMBL" id="MBU5438875.1"/>
    </source>
</evidence>
<comment type="caution">
    <text evidence="6">The sequence shown here is derived from an EMBL/GenBank/DDBJ whole genome shotgun (WGS) entry which is preliminary data.</text>
</comment>
<dbReference type="PANTHER" id="PTHR11496">
    <property type="entry name" value="ALCOHOL DEHYDROGENASE"/>
    <property type="match status" value="1"/>
</dbReference>
<dbReference type="CDD" id="cd08180">
    <property type="entry name" value="PDD"/>
    <property type="match status" value="1"/>
</dbReference>
<feature type="domain" description="Fe-containing alcohol dehydrogenase-like C-terminal" evidence="5">
    <location>
        <begin position="174"/>
        <end position="377"/>
    </location>
</feature>
<organism evidence="6 7">
    <name type="scientific">Tissierella simiarum</name>
    <dbReference type="NCBI Taxonomy" id="2841534"/>
    <lineage>
        <taxon>Bacteria</taxon>
        <taxon>Bacillati</taxon>
        <taxon>Bacillota</taxon>
        <taxon>Tissierellia</taxon>
        <taxon>Tissierellales</taxon>
        <taxon>Tissierellaceae</taxon>
        <taxon>Tissierella</taxon>
    </lineage>
</organism>
<keyword evidence="7" id="KW-1185">Reference proteome</keyword>
<dbReference type="Proteomes" id="UP000749471">
    <property type="component" value="Unassembled WGS sequence"/>
</dbReference>
<evidence type="ECO:0000259" key="5">
    <source>
        <dbReference type="Pfam" id="PF25137"/>
    </source>
</evidence>
<accession>A0ABS6E7H7</accession>
<dbReference type="RefSeq" id="WP_216520318.1">
    <property type="nucleotide sequence ID" value="NZ_JAHLPM010000010.1"/>
</dbReference>
<proteinExistence type="inferred from homology"/>
<dbReference type="Pfam" id="PF00465">
    <property type="entry name" value="Fe-ADH"/>
    <property type="match status" value="1"/>
</dbReference>
<gene>
    <name evidence="6" type="ORF">KQI42_12680</name>
</gene>
<dbReference type="InterPro" id="IPR056798">
    <property type="entry name" value="ADH_Fe_C"/>
</dbReference>
<evidence type="ECO:0000313" key="7">
    <source>
        <dbReference type="Proteomes" id="UP000749471"/>
    </source>
</evidence>